<name>A0ABV6PEC3_9SPHN</name>
<dbReference type="Pfam" id="PF01497">
    <property type="entry name" value="Peripla_BP_2"/>
    <property type="match status" value="1"/>
</dbReference>
<dbReference type="PANTHER" id="PTHR30535:SF34">
    <property type="entry name" value="MOLYBDATE-BINDING PROTEIN MOLA"/>
    <property type="match status" value="1"/>
</dbReference>
<dbReference type="InterPro" id="IPR050902">
    <property type="entry name" value="ABC_Transporter_SBP"/>
</dbReference>
<evidence type="ECO:0000259" key="2">
    <source>
        <dbReference type="PROSITE" id="PS50983"/>
    </source>
</evidence>
<dbReference type="Gene3D" id="3.40.50.1980">
    <property type="entry name" value="Nitrogenase molybdenum iron protein domain"/>
    <property type="match status" value="2"/>
</dbReference>
<keyword evidence="4" id="KW-1185">Reference proteome</keyword>
<keyword evidence="1" id="KW-0732">Signal</keyword>
<comment type="caution">
    <text evidence="3">The sequence shown here is derived from an EMBL/GenBank/DDBJ whole genome shotgun (WGS) entry which is preliminary data.</text>
</comment>
<dbReference type="PROSITE" id="PS50983">
    <property type="entry name" value="FE_B12_PBP"/>
    <property type="match status" value="1"/>
</dbReference>
<evidence type="ECO:0000313" key="3">
    <source>
        <dbReference type="EMBL" id="MFC0588166.1"/>
    </source>
</evidence>
<evidence type="ECO:0000313" key="4">
    <source>
        <dbReference type="Proteomes" id="UP001589943"/>
    </source>
</evidence>
<dbReference type="PANTHER" id="PTHR30535">
    <property type="entry name" value="VITAMIN B12-BINDING PROTEIN"/>
    <property type="match status" value="1"/>
</dbReference>
<organism evidence="3 4">
    <name type="scientific">Novosphingobium aquiterrae</name>
    <dbReference type="NCBI Taxonomy" id="624388"/>
    <lineage>
        <taxon>Bacteria</taxon>
        <taxon>Pseudomonadati</taxon>
        <taxon>Pseudomonadota</taxon>
        <taxon>Alphaproteobacteria</taxon>
        <taxon>Sphingomonadales</taxon>
        <taxon>Sphingomonadaceae</taxon>
        <taxon>Novosphingobium</taxon>
    </lineage>
</organism>
<accession>A0ABV6PEC3</accession>
<evidence type="ECO:0000256" key="1">
    <source>
        <dbReference type="SAM" id="SignalP"/>
    </source>
</evidence>
<dbReference type="InterPro" id="IPR002491">
    <property type="entry name" value="ABC_transptr_periplasmic_BD"/>
</dbReference>
<protein>
    <submittedName>
        <fullName evidence="3">ABC transporter substrate-binding protein</fullName>
    </submittedName>
</protein>
<feature type="signal peptide" evidence="1">
    <location>
        <begin position="1"/>
        <end position="18"/>
    </location>
</feature>
<reference evidence="3 4" key="1">
    <citation type="submission" date="2024-09" db="EMBL/GenBank/DDBJ databases">
        <authorList>
            <person name="Sun Q."/>
            <person name="Mori K."/>
        </authorList>
    </citation>
    <scope>NUCLEOTIDE SEQUENCE [LARGE SCALE GENOMIC DNA]</scope>
    <source>
        <strain evidence="3 4">NCAIM B.02537</strain>
    </source>
</reference>
<dbReference type="EMBL" id="JBHLTL010000001">
    <property type="protein sequence ID" value="MFC0588166.1"/>
    <property type="molecule type" value="Genomic_DNA"/>
</dbReference>
<feature type="chain" id="PRO_5046633798" evidence="1">
    <location>
        <begin position="19"/>
        <end position="273"/>
    </location>
</feature>
<proteinExistence type="predicted"/>
<sequence length="273" mass="28432">MNWALPLLALLAGCSAAAGPSGQGQHPTIVSLNPCSDAILAEVADPAQLLAISSYSHSPASSSMDLAAARRFRSVGDAAEEAFALHPDVIVASTYLAPSTRAAFARMGLRVEQLGVASSVAESRAQVRQLAALAGHPERGEALIARIDAALRAASPADGREVGAVVWQSGGIVAGQGTLITELMAHAGFANLAARRGLRQADQLPLELLLADPPRVILTAGSAAAQEDRMLRHPALAALHQTRRERLNPKLLWCGGPTIVPALARLAEVRRSL</sequence>
<feature type="domain" description="Fe/B12 periplasmic-binding" evidence="2">
    <location>
        <begin position="28"/>
        <end position="273"/>
    </location>
</feature>
<gene>
    <name evidence="3" type="ORF">ACFFF7_01935</name>
</gene>
<dbReference type="RefSeq" id="WP_379479673.1">
    <property type="nucleotide sequence ID" value="NZ_JBHLTL010000001.1"/>
</dbReference>
<dbReference type="SUPFAM" id="SSF53807">
    <property type="entry name" value="Helical backbone' metal receptor"/>
    <property type="match status" value="1"/>
</dbReference>
<dbReference type="Proteomes" id="UP001589943">
    <property type="component" value="Unassembled WGS sequence"/>
</dbReference>